<dbReference type="EMBL" id="UOGJ01000146">
    <property type="protein sequence ID" value="VAX37992.1"/>
    <property type="molecule type" value="Genomic_DNA"/>
</dbReference>
<proteinExistence type="predicted"/>
<sequence length="315" mass="37280">MGGIQDFKSFINEHSVFYLRTPQLAQQLIEEGRNVVVALTDRVYERTLLNELKKAHGRTVLFPTNDVSLISVKTVYDEFIETRPFEERDKFEKISPFRLHESSSFFGMMDGRVSKIQGRAHLLMKNLGVVMPVLFGSRKIKGVPNAQGKMLLTELLKTKSRKFFFPVMSWEKVLDIHRLVQLPQLLEKDIDLEYRRKKMSFVLNLEHVISMDDLINQMVKMFGENEAIKWNYQMVKKTMHAQDFSFLQEHDWGELEIIEDFLVRYYGFQYEDINEIDRVWSFLGQMMKKMKVLEQVMMSFEGYKTTLSLKIERML</sequence>
<protein>
    <submittedName>
        <fullName evidence="1">Uncharacterized protein</fullName>
    </submittedName>
</protein>
<dbReference type="AlphaFoldDB" id="A0A3B1DB79"/>
<reference evidence="1" key="1">
    <citation type="submission" date="2018-06" db="EMBL/GenBank/DDBJ databases">
        <authorList>
            <person name="Zhirakovskaya E."/>
        </authorList>
    </citation>
    <scope>NUCLEOTIDE SEQUENCE</scope>
</reference>
<name>A0A3B1DB79_9ZZZZ</name>
<accession>A0A3B1DB79</accession>
<organism evidence="1">
    <name type="scientific">hydrothermal vent metagenome</name>
    <dbReference type="NCBI Taxonomy" id="652676"/>
    <lineage>
        <taxon>unclassified sequences</taxon>
        <taxon>metagenomes</taxon>
        <taxon>ecological metagenomes</taxon>
    </lineage>
</organism>
<evidence type="ECO:0000313" key="1">
    <source>
        <dbReference type="EMBL" id="VAX37992.1"/>
    </source>
</evidence>
<gene>
    <name evidence="1" type="ORF">MNBD_UNCLBAC01-357</name>
</gene>